<evidence type="ECO:0000256" key="1">
    <source>
        <dbReference type="SAM" id="SignalP"/>
    </source>
</evidence>
<sequence>MKKVLLLLTVVCGLSISSFAQSRNQGHFSIGFEAGLPVGDAADFYSAVLGGSLKYDLPIAKSTYFNVSAGYNSFIIKDKFKPVFGSYGAVPLKAGIKYFADQRFFVEGQLGAAFSTESGGGTAFVYAPGVGYAFDGGFEAGLRYEAWSNNGTVGQLGLRLAVNF</sequence>
<dbReference type="Proteomes" id="UP000583101">
    <property type="component" value="Unassembled WGS sequence"/>
</dbReference>
<dbReference type="EMBL" id="SNQG01000006">
    <property type="protein sequence ID" value="TEW64708.1"/>
    <property type="molecule type" value="Genomic_DNA"/>
</dbReference>
<reference evidence="3" key="2">
    <citation type="submission" date="2019-03" db="EMBL/GenBank/DDBJ databases">
        <authorList>
            <person name="Yan Y.-Q."/>
            <person name="Du Z.-J."/>
        </authorList>
    </citation>
    <scope>NUCLEOTIDE SEQUENCE</scope>
    <source>
        <strain evidence="3">PP-F2FG21</strain>
    </source>
</reference>
<dbReference type="RefSeq" id="WP_134337681.1">
    <property type="nucleotide sequence ID" value="NZ_BMCZ01000006.1"/>
</dbReference>
<keyword evidence="1" id="KW-0732">Signal</keyword>
<feature type="chain" id="PRO_5044616334" description="Outer membrane protein beta-barrel domain-containing protein" evidence="1">
    <location>
        <begin position="21"/>
        <end position="164"/>
    </location>
</feature>
<proteinExistence type="predicted"/>
<evidence type="ECO:0008006" key="6">
    <source>
        <dbReference type="Google" id="ProtNLM"/>
    </source>
</evidence>
<gene>
    <name evidence="3" type="ORF">E2R65_16985</name>
    <name evidence="2" type="ORF">GGR35_003330</name>
</gene>
<name>A0A4Y8A8J0_9SPHI</name>
<dbReference type="OrthoDB" id="668980at2"/>
<evidence type="ECO:0000313" key="3">
    <source>
        <dbReference type="EMBL" id="TEW64708.1"/>
    </source>
</evidence>
<protein>
    <recommendedName>
        <fullName evidence="6">Outer membrane protein beta-barrel domain-containing protein</fullName>
    </recommendedName>
</protein>
<dbReference type="AlphaFoldDB" id="A0A4Y8A8J0"/>
<keyword evidence="5" id="KW-1185">Reference proteome</keyword>
<evidence type="ECO:0000313" key="2">
    <source>
        <dbReference type="EMBL" id="MBB3970707.1"/>
    </source>
</evidence>
<feature type="signal peptide" evidence="1">
    <location>
        <begin position="1"/>
        <end position="20"/>
    </location>
</feature>
<dbReference type="EMBL" id="JACIEG010000006">
    <property type="protein sequence ID" value="MBB3970707.1"/>
    <property type="molecule type" value="Genomic_DNA"/>
</dbReference>
<organism evidence="3 4">
    <name type="scientific">Mucilaginibacter phyllosphaerae</name>
    <dbReference type="NCBI Taxonomy" id="1812349"/>
    <lineage>
        <taxon>Bacteria</taxon>
        <taxon>Pseudomonadati</taxon>
        <taxon>Bacteroidota</taxon>
        <taxon>Sphingobacteriia</taxon>
        <taxon>Sphingobacteriales</taxon>
        <taxon>Sphingobacteriaceae</taxon>
        <taxon>Mucilaginibacter</taxon>
    </lineage>
</organism>
<accession>A0A4Y8A8J0</accession>
<reference evidence="2 5" key="3">
    <citation type="submission" date="2020-08" db="EMBL/GenBank/DDBJ databases">
        <title>Genomic Encyclopedia of Type Strains, Phase IV (KMG-IV): sequencing the most valuable type-strain genomes for metagenomic binning, comparative biology and taxonomic classification.</title>
        <authorList>
            <person name="Goeker M."/>
        </authorList>
    </citation>
    <scope>NUCLEOTIDE SEQUENCE [LARGE SCALE GENOMIC DNA]</scope>
    <source>
        <strain evidence="2 5">DSM 100995</strain>
    </source>
</reference>
<evidence type="ECO:0000313" key="4">
    <source>
        <dbReference type="Proteomes" id="UP000297248"/>
    </source>
</evidence>
<evidence type="ECO:0000313" key="5">
    <source>
        <dbReference type="Proteomes" id="UP000583101"/>
    </source>
</evidence>
<reference evidence="3 4" key="1">
    <citation type="journal article" date="2016" name="Int. J. Syst. Evol. Microbiol.">
        <title>Proposal of Mucilaginibacter phyllosphaerae sp. nov. isolated from the phyllosphere of Galium album.</title>
        <authorList>
            <person name="Aydogan E.L."/>
            <person name="Busse H.J."/>
            <person name="Moser G."/>
            <person name="Muller C."/>
            <person name="Kampfer P."/>
            <person name="Glaeser S.P."/>
        </authorList>
    </citation>
    <scope>NUCLEOTIDE SEQUENCE [LARGE SCALE GENOMIC DNA]</scope>
    <source>
        <strain evidence="3 4">PP-F2FG21</strain>
    </source>
</reference>
<comment type="caution">
    <text evidence="3">The sequence shown here is derived from an EMBL/GenBank/DDBJ whole genome shotgun (WGS) entry which is preliminary data.</text>
</comment>
<dbReference type="Proteomes" id="UP000297248">
    <property type="component" value="Unassembled WGS sequence"/>
</dbReference>